<evidence type="ECO:0000313" key="1">
    <source>
        <dbReference type="EMBL" id="AOQ24570.1"/>
    </source>
</evidence>
<name>A0AAC9MV87_NEOTH</name>
<gene>
    <name evidence="1" type="ORF">Maut_02140</name>
    <name evidence="2" type="ORF">MTAT_19130</name>
</gene>
<reference evidence="1 3" key="1">
    <citation type="submission" date="2016-08" db="EMBL/GenBank/DDBJ databases">
        <title>Moorella thermoacetica DSM 103132.</title>
        <authorList>
            <person name="Jendresen C.B."/>
            <person name="Redl S.M."/>
            <person name="Jensen T.O."/>
            <person name="Nielsen A.T."/>
        </authorList>
    </citation>
    <scope>NUCLEOTIDE SEQUENCE [LARGE SCALE GENOMIC DNA]</scope>
    <source>
        <strain evidence="1 3">DSM 103132</strain>
    </source>
</reference>
<organism evidence="1 3">
    <name type="scientific">Neomoorella thermoacetica</name>
    <name type="common">Clostridium thermoaceticum</name>
    <dbReference type="NCBI Taxonomy" id="1525"/>
    <lineage>
        <taxon>Bacteria</taxon>
        <taxon>Bacillati</taxon>
        <taxon>Bacillota</taxon>
        <taxon>Clostridia</taxon>
        <taxon>Neomoorellales</taxon>
        <taxon>Neomoorellaceae</taxon>
        <taxon>Neomoorella</taxon>
    </lineage>
</organism>
<dbReference type="Proteomes" id="UP000322283">
    <property type="component" value="Unassembled WGS sequence"/>
</dbReference>
<reference evidence="2 4" key="2">
    <citation type="submission" date="2019-05" db="EMBL/GenBank/DDBJ databases">
        <title>Genome sequence of Moorella thermoacetica ATCC 33924.</title>
        <authorList>
            <person name="Poehlein A."/>
            <person name="Bengelsdorf F.R."/>
            <person name="Duerre P."/>
            <person name="Daniel R."/>
        </authorList>
    </citation>
    <scope>NUCLEOTIDE SEQUENCE [LARGE SCALE GENOMIC DNA]</scope>
    <source>
        <strain evidence="2 4">ATCC 33924</strain>
    </source>
</reference>
<keyword evidence="4" id="KW-1185">Reference proteome</keyword>
<evidence type="ECO:0000313" key="4">
    <source>
        <dbReference type="Proteomes" id="UP000322283"/>
    </source>
</evidence>
<proteinExistence type="predicted"/>
<evidence type="ECO:0000313" key="2">
    <source>
        <dbReference type="EMBL" id="TYL12671.1"/>
    </source>
</evidence>
<evidence type="ECO:0000313" key="3">
    <source>
        <dbReference type="Proteomes" id="UP000094598"/>
    </source>
</evidence>
<dbReference type="Proteomes" id="UP000094598">
    <property type="component" value="Chromosome"/>
</dbReference>
<dbReference type="EMBL" id="CP017019">
    <property type="protein sequence ID" value="AOQ24570.1"/>
    <property type="molecule type" value="Genomic_DNA"/>
</dbReference>
<dbReference type="AlphaFoldDB" id="A0AAC9MV87"/>
<accession>A0AAC9MV87</accession>
<sequence length="161" mass="18409">MLCPKIHSCRNSAYCATCENQSMYKSVEKPKPKLKTGKKKKKEGIAFEDKVAKTYNKIAQNIAKRRPGSGAVWYKPGDVVTPDILMEAKERGTVTAKGEKSISIKKDWLEKIERESWAAGKTFWCLPFHYKGDDRIYVVIDFEDLVTLVEDQKYIQLPETS</sequence>
<protein>
    <submittedName>
        <fullName evidence="1">Uncharacterized protein</fullName>
    </submittedName>
</protein>
<dbReference type="RefSeq" id="WP_069590279.1">
    <property type="nucleotide sequence ID" value="NZ_CP017019.1"/>
</dbReference>
<dbReference type="EMBL" id="VCDX01000006">
    <property type="protein sequence ID" value="TYL12671.1"/>
    <property type="molecule type" value="Genomic_DNA"/>
</dbReference>